<accession>A0A5A7QT79</accession>
<dbReference type="AlphaFoldDB" id="A0A5A7QT79"/>
<sequence>MWVNDSVQPLDEFLHGKVRDSRTFSRALQRMTPVTRRQIEHLLGWQHIAQSSTSVSVRFAANWPLRLEPSPPDSLQSRVGSDPPSDGELDDFVSLSDSDEEEIDTVVGIFVSEAAAVLDVVAEVSIGLSEDLEFRQTCLFFLAFAATVLRGKVKWSPLNALVGGAAQGFLNLRMGPSNWMDLCF</sequence>
<proteinExistence type="predicted"/>
<dbReference type="EMBL" id="BKCP01008181">
    <property type="protein sequence ID" value="GER48078.1"/>
    <property type="molecule type" value="Genomic_DNA"/>
</dbReference>
<organism evidence="2 3">
    <name type="scientific">Striga asiatica</name>
    <name type="common">Asiatic witchweed</name>
    <name type="synonym">Buchnera asiatica</name>
    <dbReference type="NCBI Taxonomy" id="4170"/>
    <lineage>
        <taxon>Eukaryota</taxon>
        <taxon>Viridiplantae</taxon>
        <taxon>Streptophyta</taxon>
        <taxon>Embryophyta</taxon>
        <taxon>Tracheophyta</taxon>
        <taxon>Spermatophyta</taxon>
        <taxon>Magnoliopsida</taxon>
        <taxon>eudicotyledons</taxon>
        <taxon>Gunneridae</taxon>
        <taxon>Pentapetalae</taxon>
        <taxon>asterids</taxon>
        <taxon>lamiids</taxon>
        <taxon>Lamiales</taxon>
        <taxon>Orobanchaceae</taxon>
        <taxon>Buchnereae</taxon>
        <taxon>Striga</taxon>
    </lineage>
</organism>
<keyword evidence="3" id="KW-1185">Reference proteome</keyword>
<evidence type="ECO:0000313" key="3">
    <source>
        <dbReference type="Proteomes" id="UP000325081"/>
    </source>
</evidence>
<comment type="caution">
    <text evidence="2">The sequence shown here is derived from an EMBL/GenBank/DDBJ whole genome shotgun (WGS) entry which is preliminary data.</text>
</comment>
<evidence type="ECO:0000256" key="1">
    <source>
        <dbReference type="SAM" id="MobiDB-lite"/>
    </source>
</evidence>
<gene>
    <name evidence="2" type="ORF">STAS_25239</name>
</gene>
<feature type="region of interest" description="Disordered" evidence="1">
    <location>
        <begin position="68"/>
        <end position="87"/>
    </location>
</feature>
<protein>
    <submittedName>
        <fullName evidence="2">Ribosome maturation factor RimM</fullName>
    </submittedName>
</protein>
<name>A0A5A7QT79_STRAF</name>
<evidence type="ECO:0000313" key="2">
    <source>
        <dbReference type="EMBL" id="GER48078.1"/>
    </source>
</evidence>
<dbReference type="Proteomes" id="UP000325081">
    <property type="component" value="Unassembled WGS sequence"/>
</dbReference>
<reference evidence="3" key="1">
    <citation type="journal article" date="2019" name="Curr. Biol.">
        <title>Genome Sequence of Striga asiatica Provides Insight into the Evolution of Plant Parasitism.</title>
        <authorList>
            <person name="Yoshida S."/>
            <person name="Kim S."/>
            <person name="Wafula E.K."/>
            <person name="Tanskanen J."/>
            <person name="Kim Y.M."/>
            <person name="Honaas L."/>
            <person name="Yang Z."/>
            <person name="Spallek T."/>
            <person name="Conn C.E."/>
            <person name="Ichihashi Y."/>
            <person name="Cheong K."/>
            <person name="Cui S."/>
            <person name="Der J.P."/>
            <person name="Gundlach H."/>
            <person name="Jiao Y."/>
            <person name="Hori C."/>
            <person name="Ishida J.K."/>
            <person name="Kasahara H."/>
            <person name="Kiba T."/>
            <person name="Kim M.S."/>
            <person name="Koo N."/>
            <person name="Laohavisit A."/>
            <person name="Lee Y.H."/>
            <person name="Lumba S."/>
            <person name="McCourt P."/>
            <person name="Mortimer J.C."/>
            <person name="Mutuku J.M."/>
            <person name="Nomura T."/>
            <person name="Sasaki-Sekimoto Y."/>
            <person name="Seto Y."/>
            <person name="Wang Y."/>
            <person name="Wakatake T."/>
            <person name="Sakakibara H."/>
            <person name="Demura T."/>
            <person name="Yamaguchi S."/>
            <person name="Yoneyama K."/>
            <person name="Manabe R.I."/>
            <person name="Nelson D.C."/>
            <person name="Schulman A.H."/>
            <person name="Timko M.P."/>
            <person name="dePamphilis C.W."/>
            <person name="Choi D."/>
            <person name="Shirasu K."/>
        </authorList>
    </citation>
    <scope>NUCLEOTIDE SEQUENCE [LARGE SCALE GENOMIC DNA]</scope>
    <source>
        <strain evidence="3">cv. UVA1</strain>
    </source>
</reference>